<evidence type="ECO:0000313" key="2">
    <source>
        <dbReference type="Proteomes" id="UP001159427"/>
    </source>
</evidence>
<sequence length="256" mass="29938">MCILQQGSGLNAVPTKRQKKRLKMNRKTVLFVWCLLLTGYPSLTDANRDVVIDNKCTEDESRKKDMMCARKFLEKMKQPSANCSHEVMKYRECFKNFTLNQCFGDYIRSNPQMRHPLMRMADIKSRLHNFAQMMCGIMNDSHPINTTGLPDKIKHMLKCKPEYFDEAKDCAKPFHDMFKKPNRDSRELCKGYLMAKVCNGRLMKENCEFERPPPRDHFNPFCKDMKDPPYPQGGADNARTSMVFLFLCLVFVLFFP</sequence>
<evidence type="ECO:0000313" key="1">
    <source>
        <dbReference type="EMBL" id="CAH3158150.1"/>
    </source>
</evidence>
<dbReference type="Proteomes" id="UP001159427">
    <property type="component" value="Unassembled WGS sequence"/>
</dbReference>
<organism evidence="1 2">
    <name type="scientific">Porites evermanni</name>
    <dbReference type="NCBI Taxonomy" id="104178"/>
    <lineage>
        <taxon>Eukaryota</taxon>
        <taxon>Metazoa</taxon>
        <taxon>Cnidaria</taxon>
        <taxon>Anthozoa</taxon>
        <taxon>Hexacorallia</taxon>
        <taxon>Scleractinia</taxon>
        <taxon>Fungiina</taxon>
        <taxon>Poritidae</taxon>
        <taxon>Porites</taxon>
    </lineage>
</organism>
<gene>
    <name evidence="1" type="ORF">PEVE_00002780</name>
</gene>
<dbReference type="EMBL" id="CALNXI010001163">
    <property type="protein sequence ID" value="CAH3158150.1"/>
    <property type="molecule type" value="Genomic_DNA"/>
</dbReference>
<proteinExistence type="predicted"/>
<protein>
    <submittedName>
        <fullName evidence="1">Uncharacterized protein</fullName>
    </submittedName>
</protein>
<name>A0ABN8Q681_9CNID</name>
<keyword evidence="2" id="KW-1185">Reference proteome</keyword>
<comment type="caution">
    <text evidence="1">The sequence shown here is derived from an EMBL/GenBank/DDBJ whole genome shotgun (WGS) entry which is preliminary data.</text>
</comment>
<accession>A0ABN8Q681</accession>
<reference evidence="1 2" key="1">
    <citation type="submission" date="2022-05" db="EMBL/GenBank/DDBJ databases">
        <authorList>
            <consortium name="Genoscope - CEA"/>
            <person name="William W."/>
        </authorList>
    </citation>
    <scope>NUCLEOTIDE SEQUENCE [LARGE SCALE GENOMIC DNA]</scope>
</reference>